<name>A0A366HWQ9_9BACT</name>
<keyword evidence="4 6" id="KW-0067">ATP-binding</keyword>
<dbReference type="CDD" id="cd03220">
    <property type="entry name" value="ABC_KpsT_Wzt"/>
    <property type="match status" value="1"/>
</dbReference>
<reference evidence="6 7" key="1">
    <citation type="submission" date="2018-06" db="EMBL/GenBank/DDBJ databases">
        <title>Genomic Encyclopedia of Type Strains, Phase IV (KMG-IV): sequencing the most valuable type-strain genomes for metagenomic binning, comparative biology and taxonomic classification.</title>
        <authorList>
            <person name="Goeker M."/>
        </authorList>
    </citation>
    <scope>NUCLEOTIDE SEQUENCE [LARGE SCALE GENOMIC DNA]</scope>
    <source>
        <strain evidence="6 7">DSM 25532</strain>
    </source>
</reference>
<dbReference type="PANTHER" id="PTHR46743">
    <property type="entry name" value="TEICHOIC ACIDS EXPORT ATP-BINDING PROTEIN TAGH"/>
    <property type="match status" value="1"/>
</dbReference>
<keyword evidence="2" id="KW-0813">Transport</keyword>
<evidence type="ECO:0000313" key="6">
    <source>
        <dbReference type="EMBL" id="RBP48129.1"/>
    </source>
</evidence>
<dbReference type="EMBL" id="QNRR01000001">
    <property type="protein sequence ID" value="RBP48129.1"/>
    <property type="molecule type" value="Genomic_DNA"/>
</dbReference>
<dbReference type="SUPFAM" id="SSF52540">
    <property type="entry name" value="P-loop containing nucleoside triphosphate hydrolases"/>
    <property type="match status" value="1"/>
</dbReference>
<comment type="caution">
    <text evidence="6">The sequence shown here is derived from an EMBL/GenBank/DDBJ whole genome shotgun (WGS) entry which is preliminary data.</text>
</comment>
<feature type="domain" description="ABC transporter" evidence="5">
    <location>
        <begin position="49"/>
        <end position="269"/>
    </location>
</feature>
<dbReference type="InterPro" id="IPR015860">
    <property type="entry name" value="ABC_transpr_TagH-like"/>
</dbReference>
<protein>
    <submittedName>
        <fullName evidence="6">Lipopolysaccharide transport system ATP-binding protein</fullName>
    </submittedName>
</protein>
<dbReference type="GO" id="GO:0016887">
    <property type="term" value="F:ATP hydrolysis activity"/>
    <property type="evidence" value="ECO:0007669"/>
    <property type="project" value="InterPro"/>
</dbReference>
<keyword evidence="3" id="KW-0547">Nucleotide-binding</keyword>
<dbReference type="GO" id="GO:0005524">
    <property type="term" value="F:ATP binding"/>
    <property type="evidence" value="ECO:0007669"/>
    <property type="project" value="UniProtKB-KW"/>
</dbReference>
<dbReference type="Gene3D" id="3.40.50.300">
    <property type="entry name" value="P-loop containing nucleotide triphosphate hydrolases"/>
    <property type="match status" value="1"/>
</dbReference>
<evidence type="ECO:0000313" key="7">
    <source>
        <dbReference type="Proteomes" id="UP000253426"/>
    </source>
</evidence>
<dbReference type="GO" id="GO:0140359">
    <property type="term" value="F:ABC-type transporter activity"/>
    <property type="evidence" value="ECO:0007669"/>
    <property type="project" value="InterPro"/>
</dbReference>
<dbReference type="InterPro" id="IPR003439">
    <property type="entry name" value="ABC_transporter-like_ATP-bd"/>
</dbReference>
<dbReference type="Pfam" id="PF00005">
    <property type="entry name" value="ABC_tran"/>
    <property type="match status" value="1"/>
</dbReference>
<sequence>MADDIVLSVRDLSKSYNLGQISTGTLVHDLNRWMHRMLGQPDPYEKVGVHTQSGADGRSGKVQALQDVSFDVERGDVVGIIGGNGAGKSTLLKILSRVTAPSSGHASVKGRIASLLEVGTGFHPELTGEENIFLNGAMMGMTTRQTRGRLDEIVAFSGIEPFLRTPVKRYSSGMYVKLAFAVAAHLDADILIVDEVLAVGDAEFQKKCLGKMQSVAETGRTVLFVTHGMDSVRRLCNRAIWFEKGRVLQDSTDATAVVQEYLRKSISSTGETEWLSQEPRNERALLQPRRLALTCDDGATLRLPVPNTQAINIEIDASCCAPENISHLGVVVSTEDGTVVFQSFFGDTAPDTWPRLHNEFRLIMRLPPRYLNAGRYTVELASGTSLEWIHKPGFGNPSVNLEIQGGLSDSPRWRGRRPGVLAPVFQWHSQSQYTLPPNPS</sequence>
<dbReference type="Proteomes" id="UP000253426">
    <property type="component" value="Unassembled WGS sequence"/>
</dbReference>
<organism evidence="6 7">
    <name type="scientific">Roseimicrobium gellanilyticum</name>
    <dbReference type="NCBI Taxonomy" id="748857"/>
    <lineage>
        <taxon>Bacteria</taxon>
        <taxon>Pseudomonadati</taxon>
        <taxon>Verrucomicrobiota</taxon>
        <taxon>Verrucomicrobiia</taxon>
        <taxon>Verrucomicrobiales</taxon>
        <taxon>Verrucomicrobiaceae</taxon>
        <taxon>Roseimicrobium</taxon>
    </lineage>
</organism>
<keyword evidence="7" id="KW-1185">Reference proteome</keyword>
<comment type="similarity">
    <text evidence="1">Belongs to the ABC transporter superfamily.</text>
</comment>
<evidence type="ECO:0000256" key="3">
    <source>
        <dbReference type="ARBA" id="ARBA00022741"/>
    </source>
</evidence>
<dbReference type="PROSITE" id="PS50893">
    <property type="entry name" value="ABC_TRANSPORTER_2"/>
    <property type="match status" value="1"/>
</dbReference>
<proteinExistence type="inferred from homology"/>
<dbReference type="GO" id="GO:0016020">
    <property type="term" value="C:membrane"/>
    <property type="evidence" value="ECO:0007669"/>
    <property type="project" value="InterPro"/>
</dbReference>
<dbReference type="RefSeq" id="WP_113957003.1">
    <property type="nucleotide sequence ID" value="NZ_QNRR01000001.1"/>
</dbReference>
<evidence type="ECO:0000256" key="4">
    <source>
        <dbReference type="ARBA" id="ARBA00022840"/>
    </source>
</evidence>
<accession>A0A366HWQ9</accession>
<dbReference type="InterPro" id="IPR050683">
    <property type="entry name" value="Bact_Polysacc_Export_ATP-bd"/>
</dbReference>
<gene>
    <name evidence="6" type="ORF">DES53_101929</name>
</gene>
<dbReference type="AlphaFoldDB" id="A0A366HWQ9"/>
<evidence type="ECO:0000256" key="2">
    <source>
        <dbReference type="ARBA" id="ARBA00022448"/>
    </source>
</evidence>
<evidence type="ECO:0000256" key="1">
    <source>
        <dbReference type="ARBA" id="ARBA00005417"/>
    </source>
</evidence>
<dbReference type="InterPro" id="IPR027417">
    <property type="entry name" value="P-loop_NTPase"/>
</dbReference>
<dbReference type="PANTHER" id="PTHR46743:SF2">
    <property type="entry name" value="TEICHOIC ACIDS EXPORT ATP-BINDING PROTEIN TAGH"/>
    <property type="match status" value="1"/>
</dbReference>
<dbReference type="InterPro" id="IPR003593">
    <property type="entry name" value="AAA+_ATPase"/>
</dbReference>
<dbReference type="OrthoDB" id="9778870at2"/>
<dbReference type="SMART" id="SM00382">
    <property type="entry name" value="AAA"/>
    <property type="match status" value="1"/>
</dbReference>
<evidence type="ECO:0000259" key="5">
    <source>
        <dbReference type="PROSITE" id="PS50893"/>
    </source>
</evidence>